<sequence length="389" mass="43121">MGSTHDGMVPQWDTDSVESESVQNSYRDRWYQLQAASGDTSPTDEVNNTPAPNQDMLKEIRRLEEVENRLAQEYGMVSSDGSYKVDSVAVFQEATRRAGSLPRRLLIAAKVILFNDMSAINDGDTPRHSVSHESPSSTRGAPHRIDASRFWAVLIGIDAYERNPLRGCVSDALLVRRFLIDDLGVPKERIQCLLGPEKPNCRISAPSRTKILDTLYSLIDNPNIKQGDNILVYYAGHGSSYRCREHTIVAATRSVRTCGLCPTESLCPLDRGTVDAKSGRHVPDISDRELNVIFTQISSAKGHKITYIADCCYSSSTSRADGPAVARSRFTPPIAHYATLKEMLDAAHDRWNHLPHYKSVLSNSWDPDTKSHVVLAACKEYETAKEASG</sequence>
<evidence type="ECO:0000259" key="3">
    <source>
        <dbReference type="Pfam" id="PF00656"/>
    </source>
</evidence>
<dbReference type="GO" id="GO:0005737">
    <property type="term" value="C:cytoplasm"/>
    <property type="evidence" value="ECO:0007669"/>
    <property type="project" value="TreeGrafter"/>
</dbReference>
<gene>
    <name evidence="4" type="ORF">ARMGADRAFT_1166537</name>
</gene>
<organism evidence="4 5">
    <name type="scientific">Armillaria gallica</name>
    <name type="common">Bulbous honey fungus</name>
    <name type="synonym">Armillaria bulbosa</name>
    <dbReference type="NCBI Taxonomy" id="47427"/>
    <lineage>
        <taxon>Eukaryota</taxon>
        <taxon>Fungi</taxon>
        <taxon>Dikarya</taxon>
        <taxon>Basidiomycota</taxon>
        <taxon>Agaricomycotina</taxon>
        <taxon>Agaricomycetes</taxon>
        <taxon>Agaricomycetidae</taxon>
        <taxon>Agaricales</taxon>
        <taxon>Marasmiineae</taxon>
        <taxon>Physalacriaceae</taxon>
        <taxon>Armillaria</taxon>
    </lineage>
</organism>
<keyword evidence="5" id="KW-1185">Reference proteome</keyword>
<comment type="similarity">
    <text evidence="1">Belongs to the peptidase C14B family.</text>
</comment>
<dbReference type="AlphaFoldDB" id="A0A2H3DJY1"/>
<dbReference type="GO" id="GO:0004197">
    <property type="term" value="F:cysteine-type endopeptidase activity"/>
    <property type="evidence" value="ECO:0007669"/>
    <property type="project" value="InterPro"/>
</dbReference>
<evidence type="ECO:0000313" key="4">
    <source>
        <dbReference type="EMBL" id="PBK91148.1"/>
    </source>
</evidence>
<dbReference type="EMBL" id="KZ293662">
    <property type="protein sequence ID" value="PBK91148.1"/>
    <property type="molecule type" value="Genomic_DNA"/>
</dbReference>
<dbReference type="InterPro" id="IPR011600">
    <property type="entry name" value="Pept_C14_caspase"/>
</dbReference>
<proteinExistence type="inferred from homology"/>
<feature type="domain" description="Peptidase C14 caspase" evidence="3">
    <location>
        <begin position="151"/>
        <end position="273"/>
    </location>
</feature>
<evidence type="ECO:0000256" key="2">
    <source>
        <dbReference type="SAM" id="MobiDB-lite"/>
    </source>
</evidence>
<name>A0A2H3DJY1_ARMGA</name>
<dbReference type="PANTHER" id="PTHR48104">
    <property type="entry name" value="METACASPASE-4"/>
    <property type="match status" value="1"/>
</dbReference>
<dbReference type="OrthoDB" id="10255174at2759"/>
<dbReference type="Proteomes" id="UP000217790">
    <property type="component" value="Unassembled WGS sequence"/>
</dbReference>
<dbReference type="PANTHER" id="PTHR48104:SF30">
    <property type="entry name" value="METACASPASE-1"/>
    <property type="match status" value="1"/>
</dbReference>
<dbReference type="InterPro" id="IPR050452">
    <property type="entry name" value="Metacaspase"/>
</dbReference>
<evidence type="ECO:0000313" key="5">
    <source>
        <dbReference type="Proteomes" id="UP000217790"/>
    </source>
</evidence>
<dbReference type="Gene3D" id="3.40.50.1460">
    <property type="match status" value="1"/>
</dbReference>
<dbReference type="GO" id="GO:0006508">
    <property type="term" value="P:proteolysis"/>
    <property type="evidence" value="ECO:0007669"/>
    <property type="project" value="InterPro"/>
</dbReference>
<accession>A0A2H3DJY1</accession>
<dbReference type="Pfam" id="PF00656">
    <property type="entry name" value="Peptidase_C14"/>
    <property type="match status" value="1"/>
</dbReference>
<feature type="region of interest" description="Disordered" evidence="2">
    <location>
        <begin position="1"/>
        <end position="23"/>
    </location>
</feature>
<evidence type="ECO:0000256" key="1">
    <source>
        <dbReference type="ARBA" id="ARBA00009005"/>
    </source>
</evidence>
<protein>
    <recommendedName>
        <fullName evidence="3">Peptidase C14 caspase domain-containing protein</fullName>
    </recommendedName>
</protein>
<dbReference type="InParanoid" id="A0A2H3DJY1"/>
<reference evidence="5" key="1">
    <citation type="journal article" date="2017" name="Nat. Ecol. Evol.">
        <title>Genome expansion and lineage-specific genetic innovations in the forest pathogenic fungi Armillaria.</title>
        <authorList>
            <person name="Sipos G."/>
            <person name="Prasanna A.N."/>
            <person name="Walter M.C."/>
            <person name="O'Connor E."/>
            <person name="Balint B."/>
            <person name="Krizsan K."/>
            <person name="Kiss B."/>
            <person name="Hess J."/>
            <person name="Varga T."/>
            <person name="Slot J."/>
            <person name="Riley R."/>
            <person name="Boka B."/>
            <person name="Rigling D."/>
            <person name="Barry K."/>
            <person name="Lee J."/>
            <person name="Mihaltcheva S."/>
            <person name="LaButti K."/>
            <person name="Lipzen A."/>
            <person name="Waldron R."/>
            <person name="Moloney N.M."/>
            <person name="Sperisen C."/>
            <person name="Kredics L."/>
            <person name="Vagvoelgyi C."/>
            <person name="Patrignani A."/>
            <person name="Fitzpatrick D."/>
            <person name="Nagy I."/>
            <person name="Doyle S."/>
            <person name="Anderson J.B."/>
            <person name="Grigoriev I.V."/>
            <person name="Gueldener U."/>
            <person name="Muensterkoetter M."/>
            <person name="Nagy L.G."/>
        </authorList>
    </citation>
    <scope>NUCLEOTIDE SEQUENCE [LARGE SCALE GENOMIC DNA]</scope>
    <source>
        <strain evidence="5">Ar21-2</strain>
    </source>
</reference>